<accession>A0AA43QGD2</accession>
<organism evidence="3 4">
    <name type="scientific">Ramalina farinacea</name>
    <dbReference type="NCBI Taxonomy" id="258253"/>
    <lineage>
        <taxon>Eukaryota</taxon>
        <taxon>Fungi</taxon>
        <taxon>Dikarya</taxon>
        <taxon>Ascomycota</taxon>
        <taxon>Pezizomycotina</taxon>
        <taxon>Lecanoromycetes</taxon>
        <taxon>OSLEUM clade</taxon>
        <taxon>Lecanoromycetidae</taxon>
        <taxon>Lecanorales</taxon>
        <taxon>Lecanorineae</taxon>
        <taxon>Ramalinaceae</taxon>
        <taxon>Ramalina</taxon>
    </lineage>
</organism>
<keyword evidence="4" id="KW-1185">Reference proteome</keyword>
<evidence type="ECO:0000313" key="4">
    <source>
        <dbReference type="Proteomes" id="UP001161017"/>
    </source>
</evidence>
<protein>
    <submittedName>
        <fullName evidence="3">Uncharacterized protein</fullName>
    </submittedName>
</protein>
<name>A0AA43QGD2_9LECA</name>
<sequence>MDRIYDKAQDYPPAQIQSEERKSLGEGKPSALIAKQLPPRRKKAWRRSLVLWGIASAFLIICLSLLSSMIQTSRPRFRYAASAFELASCDLTTTSGVSVENAFTIDVRGSSRLSFTAAKAIDVIFQLCVGAGGRFLLGWIAYKSFMDGLTRLLETTPVSFNIYADMTFSTASLNAVWQAMKAVFKIRGVRGKFFLAWFIISTLYVLGFQTIISATAGYVQPSTARLQMPDGVLLEGQSGNLTSCFDVRDGDKIGLKVDASVPGPPVSRYDLITLLSEYPPTNPFTTKYSLKTKGVFLGNFNKTYPQYADLLASAILTPDPEREYYGPISAGAQAYNTTFTFQDHNYTFTNFSFKFNESYSAAYCYGGAKLDVANLDTITICVPETKFFVWGLSSLLVKIVLAMQVVWIFGTYVVWLDANIASELCRSGRKVRGIFRATEDLSEAIREVLGDETCAYSDAQLAKALKLEHGLRYYTEDASQGGTSHIGLTSTGARKLQLDPSKVYGRSSAVQ</sequence>
<dbReference type="AlphaFoldDB" id="A0AA43QGD2"/>
<comment type="caution">
    <text evidence="3">The sequence shown here is derived from an EMBL/GenBank/DDBJ whole genome shotgun (WGS) entry which is preliminary data.</text>
</comment>
<dbReference type="Proteomes" id="UP001161017">
    <property type="component" value="Unassembled WGS sequence"/>
</dbReference>
<evidence type="ECO:0000313" key="3">
    <source>
        <dbReference type="EMBL" id="MDI1486042.1"/>
    </source>
</evidence>
<feature type="transmembrane region" description="Helical" evidence="2">
    <location>
        <begin position="49"/>
        <end position="70"/>
    </location>
</feature>
<feature type="region of interest" description="Disordered" evidence="1">
    <location>
        <begin position="1"/>
        <end position="27"/>
    </location>
</feature>
<feature type="transmembrane region" description="Helical" evidence="2">
    <location>
        <begin position="123"/>
        <end position="142"/>
    </location>
</feature>
<keyword evidence="2" id="KW-0472">Membrane</keyword>
<evidence type="ECO:0000256" key="1">
    <source>
        <dbReference type="SAM" id="MobiDB-lite"/>
    </source>
</evidence>
<reference evidence="3" key="1">
    <citation type="journal article" date="2023" name="Genome Biol. Evol.">
        <title>First Whole Genome Sequence and Flow Cytometry Genome Size Data for the Lichen-Forming Fungus Ramalina farinacea (Ascomycota).</title>
        <authorList>
            <person name="Llewellyn T."/>
            <person name="Mian S."/>
            <person name="Hill R."/>
            <person name="Leitch I.J."/>
            <person name="Gaya E."/>
        </authorList>
    </citation>
    <scope>NUCLEOTIDE SEQUENCE</scope>
    <source>
        <strain evidence="3">LIQ254RAFAR</strain>
    </source>
</reference>
<evidence type="ECO:0000256" key="2">
    <source>
        <dbReference type="SAM" id="Phobius"/>
    </source>
</evidence>
<gene>
    <name evidence="3" type="ORF">OHK93_004231</name>
</gene>
<dbReference type="EMBL" id="JAPUFD010000002">
    <property type="protein sequence ID" value="MDI1486042.1"/>
    <property type="molecule type" value="Genomic_DNA"/>
</dbReference>
<keyword evidence="2" id="KW-0812">Transmembrane</keyword>
<feature type="transmembrane region" description="Helical" evidence="2">
    <location>
        <begin position="194"/>
        <end position="219"/>
    </location>
</feature>
<keyword evidence="2" id="KW-1133">Transmembrane helix</keyword>
<proteinExistence type="predicted"/>